<keyword evidence="7" id="KW-0472">Membrane</keyword>
<dbReference type="InterPro" id="IPR001179">
    <property type="entry name" value="PPIase_FKBP_dom"/>
</dbReference>
<gene>
    <name evidence="9" type="ORF">COU14_01275</name>
</gene>
<organism evidence="9 10">
    <name type="scientific">Candidatus Kaiserbacteria bacterium CG10_big_fil_rev_8_21_14_0_10_44_10</name>
    <dbReference type="NCBI Taxonomy" id="1974606"/>
    <lineage>
        <taxon>Bacteria</taxon>
        <taxon>Candidatus Kaiseribacteriota</taxon>
    </lineage>
</organism>
<evidence type="ECO:0000256" key="3">
    <source>
        <dbReference type="ARBA" id="ARBA00023110"/>
    </source>
</evidence>
<dbReference type="Gene3D" id="3.10.50.40">
    <property type="match status" value="1"/>
</dbReference>
<dbReference type="PROSITE" id="PS50059">
    <property type="entry name" value="FKBP_PPIASE"/>
    <property type="match status" value="1"/>
</dbReference>
<evidence type="ECO:0000313" key="10">
    <source>
        <dbReference type="Proteomes" id="UP000229612"/>
    </source>
</evidence>
<dbReference type="GO" id="GO:0003755">
    <property type="term" value="F:peptidyl-prolyl cis-trans isomerase activity"/>
    <property type="evidence" value="ECO:0007669"/>
    <property type="project" value="UniProtKB-UniRule"/>
</dbReference>
<dbReference type="SUPFAM" id="SSF54534">
    <property type="entry name" value="FKBP-like"/>
    <property type="match status" value="1"/>
</dbReference>
<evidence type="ECO:0000259" key="8">
    <source>
        <dbReference type="PROSITE" id="PS50059"/>
    </source>
</evidence>
<dbReference type="EMBL" id="PFBG01000013">
    <property type="protein sequence ID" value="PIR86026.1"/>
    <property type="molecule type" value="Genomic_DNA"/>
</dbReference>
<keyword evidence="3 5" id="KW-0697">Rotamase</keyword>
<evidence type="ECO:0000256" key="5">
    <source>
        <dbReference type="PROSITE-ProRule" id="PRU00277"/>
    </source>
</evidence>
<sequence length="180" mass="19048">MIKIHKYEVIGIGLSVGAMALALFLMRFDGTLDAGNILARSAEQSDQAANVIVAENGVEGASNAISDALVGNRVDKLVVTDVQIGEGDEVKDGDTVTVNYIGTLQNGQEFDNSYKKGTSFSFKVGDDKVIEGWNKGMVGMKVGGQRIIIIPSDMAYGSEGYGPIPGNATVVYAIELLEVK</sequence>
<keyword evidence="4 5" id="KW-0413">Isomerase</keyword>
<reference evidence="10" key="1">
    <citation type="submission" date="2017-09" db="EMBL/GenBank/DDBJ databases">
        <title>Depth-based differentiation of microbial function through sediment-hosted aquifers and enrichment of novel symbionts in the deep terrestrial subsurface.</title>
        <authorList>
            <person name="Probst A.J."/>
            <person name="Ladd B."/>
            <person name="Jarett J.K."/>
            <person name="Geller-Mcgrath D.E."/>
            <person name="Sieber C.M.K."/>
            <person name="Emerson J.B."/>
            <person name="Anantharaman K."/>
            <person name="Thomas B.C."/>
            <person name="Malmstrom R."/>
            <person name="Stieglmeier M."/>
            <person name="Klingl A."/>
            <person name="Woyke T."/>
            <person name="Ryan C.M."/>
            <person name="Banfield J.F."/>
        </authorList>
    </citation>
    <scope>NUCLEOTIDE SEQUENCE [LARGE SCALE GENOMIC DNA]</scope>
</reference>
<comment type="similarity">
    <text evidence="2 6">Belongs to the FKBP-type PPIase family.</text>
</comment>
<dbReference type="EC" id="5.2.1.8" evidence="6"/>
<dbReference type="AlphaFoldDB" id="A0A2H0UK08"/>
<keyword evidence="7" id="KW-0812">Transmembrane</keyword>
<protein>
    <recommendedName>
        <fullName evidence="6">Peptidyl-prolyl cis-trans isomerase</fullName>
        <ecNumber evidence="6">5.2.1.8</ecNumber>
    </recommendedName>
</protein>
<comment type="catalytic activity">
    <reaction evidence="1 5 6">
        <text>[protein]-peptidylproline (omega=180) = [protein]-peptidylproline (omega=0)</text>
        <dbReference type="Rhea" id="RHEA:16237"/>
        <dbReference type="Rhea" id="RHEA-COMP:10747"/>
        <dbReference type="Rhea" id="RHEA-COMP:10748"/>
        <dbReference type="ChEBI" id="CHEBI:83833"/>
        <dbReference type="ChEBI" id="CHEBI:83834"/>
        <dbReference type="EC" id="5.2.1.8"/>
    </reaction>
</comment>
<keyword evidence="7" id="KW-1133">Transmembrane helix</keyword>
<feature type="domain" description="PPIase FKBP-type" evidence="8">
    <location>
        <begin position="93"/>
        <end position="180"/>
    </location>
</feature>
<dbReference type="PANTHER" id="PTHR43811">
    <property type="entry name" value="FKBP-TYPE PEPTIDYL-PROLYL CIS-TRANS ISOMERASE FKPA"/>
    <property type="match status" value="1"/>
</dbReference>
<dbReference type="InterPro" id="IPR046357">
    <property type="entry name" value="PPIase_dom_sf"/>
</dbReference>
<feature type="transmembrane region" description="Helical" evidence="7">
    <location>
        <begin position="7"/>
        <end position="26"/>
    </location>
</feature>
<dbReference type="Pfam" id="PF00254">
    <property type="entry name" value="FKBP_C"/>
    <property type="match status" value="1"/>
</dbReference>
<name>A0A2H0UK08_9BACT</name>
<evidence type="ECO:0000256" key="1">
    <source>
        <dbReference type="ARBA" id="ARBA00000971"/>
    </source>
</evidence>
<evidence type="ECO:0000256" key="7">
    <source>
        <dbReference type="SAM" id="Phobius"/>
    </source>
</evidence>
<evidence type="ECO:0000256" key="4">
    <source>
        <dbReference type="ARBA" id="ARBA00023235"/>
    </source>
</evidence>
<proteinExistence type="inferred from homology"/>
<dbReference type="FunFam" id="3.10.50.40:FF:000006">
    <property type="entry name" value="Peptidyl-prolyl cis-trans isomerase"/>
    <property type="match status" value="1"/>
</dbReference>
<evidence type="ECO:0000313" key="9">
    <source>
        <dbReference type="EMBL" id="PIR86026.1"/>
    </source>
</evidence>
<comment type="caution">
    <text evidence="9">The sequence shown here is derived from an EMBL/GenBank/DDBJ whole genome shotgun (WGS) entry which is preliminary data.</text>
</comment>
<accession>A0A2H0UK08</accession>
<evidence type="ECO:0000256" key="6">
    <source>
        <dbReference type="RuleBase" id="RU003915"/>
    </source>
</evidence>
<evidence type="ECO:0000256" key="2">
    <source>
        <dbReference type="ARBA" id="ARBA00006577"/>
    </source>
</evidence>
<dbReference type="PANTHER" id="PTHR43811:SF19">
    <property type="entry name" value="39 KDA FK506-BINDING NUCLEAR PROTEIN"/>
    <property type="match status" value="1"/>
</dbReference>
<dbReference type="Proteomes" id="UP000229612">
    <property type="component" value="Unassembled WGS sequence"/>
</dbReference>